<dbReference type="GO" id="GO:0052717">
    <property type="term" value="F:tRNA-specific adenosine-34 deaminase activity"/>
    <property type="evidence" value="ECO:0007669"/>
    <property type="project" value="UniProtKB-UniRule"/>
</dbReference>
<reference evidence="10" key="1">
    <citation type="submission" date="2019-02" db="EMBL/GenBank/DDBJ databases">
        <authorList>
            <person name="Gruber-Vodicka R. H."/>
            <person name="Seah K. B. B."/>
        </authorList>
    </citation>
    <scope>NUCLEOTIDE SEQUENCE</scope>
    <source>
        <strain evidence="10">BECK_M6</strain>
    </source>
</reference>
<gene>
    <name evidence="8" type="primary">tadA</name>
    <name evidence="10" type="ORF">BECKLFY1418A_GA0070994_10295</name>
</gene>
<feature type="binding site" evidence="8">
    <location>
        <position position="98"/>
    </location>
    <ligand>
        <name>Zn(2+)</name>
        <dbReference type="ChEBI" id="CHEBI:29105"/>
        <note>catalytic</note>
    </ligand>
</feature>
<comment type="similarity">
    <text evidence="1">Belongs to the cytidine and deoxycytidylate deaminase family. ADAT2 subfamily.</text>
</comment>
<dbReference type="Gene3D" id="3.40.140.10">
    <property type="entry name" value="Cytidine Deaminase, domain 2"/>
    <property type="match status" value="1"/>
</dbReference>
<dbReference type="InterPro" id="IPR002125">
    <property type="entry name" value="CMP_dCMP_dom"/>
</dbReference>
<evidence type="ECO:0000259" key="9">
    <source>
        <dbReference type="PROSITE" id="PS51747"/>
    </source>
</evidence>
<accession>A0A450UKQ8</accession>
<dbReference type="HAMAP" id="MF_00972">
    <property type="entry name" value="tRNA_aden_deaminase"/>
    <property type="match status" value="1"/>
</dbReference>
<dbReference type="GO" id="GO:0008270">
    <property type="term" value="F:zinc ion binding"/>
    <property type="evidence" value="ECO:0007669"/>
    <property type="project" value="UniProtKB-UniRule"/>
</dbReference>
<dbReference type="GO" id="GO:0002100">
    <property type="term" value="P:tRNA wobble adenosine to inosine editing"/>
    <property type="evidence" value="ECO:0007669"/>
    <property type="project" value="UniProtKB-UniRule"/>
</dbReference>
<organism evidence="10">
    <name type="scientific">Candidatus Kentrum sp. LFY</name>
    <dbReference type="NCBI Taxonomy" id="2126342"/>
    <lineage>
        <taxon>Bacteria</taxon>
        <taxon>Pseudomonadati</taxon>
        <taxon>Pseudomonadota</taxon>
        <taxon>Gammaproteobacteria</taxon>
        <taxon>Candidatus Kentrum</taxon>
    </lineage>
</organism>
<keyword evidence="4 8" id="KW-0479">Metal-binding</keyword>
<evidence type="ECO:0000313" key="10">
    <source>
        <dbReference type="EMBL" id="VFJ93118.1"/>
    </source>
</evidence>
<dbReference type="InterPro" id="IPR016193">
    <property type="entry name" value="Cytidine_deaminase-like"/>
</dbReference>
<dbReference type="PROSITE" id="PS00903">
    <property type="entry name" value="CYT_DCMP_DEAMINASES_1"/>
    <property type="match status" value="1"/>
</dbReference>
<name>A0A450UKQ8_9GAMM</name>
<dbReference type="PANTHER" id="PTHR11079">
    <property type="entry name" value="CYTOSINE DEAMINASE FAMILY MEMBER"/>
    <property type="match status" value="1"/>
</dbReference>
<evidence type="ECO:0000256" key="4">
    <source>
        <dbReference type="ARBA" id="ARBA00022723"/>
    </source>
</evidence>
<evidence type="ECO:0000256" key="8">
    <source>
        <dbReference type="HAMAP-Rule" id="MF_00972"/>
    </source>
</evidence>
<evidence type="ECO:0000256" key="1">
    <source>
        <dbReference type="ARBA" id="ARBA00010669"/>
    </source>
</evidence>
<feature type="binding site" evidence="8">
    <location>
        <position position="95"/>
    </location>
    <ligand>
        <name>Zn(2+)</name>
        <dbReference type="ChEBI" id="CHEBI:29105"/>
        <note>catalytic</note>
    </ligand>
</feature>
<comment type="subunit">
    <text evidence="2 8">Homodimer.</text>
</comment>
<comment type="catalytic activity">
    <reaction evidence="7 8">
        <text>adenosine(34) in tRNA + H2O + H(+) = inosine(34) in tRNA + NH4(+)</text>
        <dbReference type="Rhea" id="RHEA:43168"/>
        <dbReference type="Rhea" id="RHEA-COMP:10373"/>
        <dbReference type="Rhea" id="RHEA-COMP:10374"/>
        <dbReference type="ChEBI" id="CHEBI:15377"/>
        <dbReference type="ChEBI" id="CHEBI:15378"/>
        <dbReference type="ChEBI" id="CHEBI:28938"/>
        <dbReference type="ChEBI" id="CHEBI:74411"/>
        <dbReference type="ChEBI" id="CHEBI:82852"/>
        <dbReference type="EC" id="3.5.4.33"/>
    </reaction>
</comment>
<evidence type="ECO:0000256" key="7">
    <source>
        <dbReference type="ARBA" id="ARBA00048045"/>
    </source>
</evidence>
<comment type="cofactor">
    <cofactor evidence="8">
        <name>Zn(2+)</name>
        <dbReference type="ChEBI" id="CHEBI:29105"/>
    </cofactor>
    <text evidence="8">Binds 1 zinc ion per subunit.</text>
</comment>
<sequence length="165" mass="17657">MLKILHELQGSIIMSDEYWMRRALVLADLAAQAGEVPVGAVLVKNGHEIATGWNCPIGRSDPTAHAEIVALRAGAMALGNYRLPDTWLYVTLEPCIMCAGAIIQARLAGVVFGAGDPKAGAAGSVFEILGSDTLNHRPICRGNVLMEEARSILQAFFTVRRGRSS</sequence>
<feature type="domain" description="CMP/dCMP-type deaminase" evidence="9">
    <location>
        <begin position="14"/>
        <end position="126"/>
    </location>
</feature>
<dbReference type="Pfam" id="PF00383">
    <property type="entry name" value="dCMP_cyt_deam_1"/>
    <property type="match status" value="1"/>
</dbReference>
<keyword evidence="5 8" id="KW-0378">Hydrolase</keyword>
<dbReference type="AlphaFoldDB" id="A0A450UKQ8"/>
<evidence type="ECO:0000256" key="3">
    <source>
        <dbReference type="ARBA" id="ARBA00022694"/>
    </source>
</evidence>
<comment type="function">
    <text evidence="8">Catalyzes the deamination of adenosine to inosine at the wobble position 34 of tRNA(Arg2).</text>
</comment>
<dbReference type="FunFam" id="3.40.140.10:FF:000005">
    <property type="entry name" value="tRNA-specific adenosine deaminase"/>
    <property type="match status" value="1"/>
</dbReference>
<dbReference type="InterPro" id="IPR028883">
    <property type="entry name" value="tRNA_aden_deaminase"/>
</dbReference>
<dbReference type="PROSITE" id="PS51747">
    <property type="entry name" value="CYT_DCMP_DEAMINASES_2"/>
    <property type="match status" value="1"/>
</dbReference>
<dbReference type="EMBL" id="CAADFH010000029">
    <property type="protein sequence ID" value="VFJ93118.1"/>
    <property type="molecule type" value="Genomic_DNA"/>
</dbReference>
<keyword evidence="6 8" id="KW-0862">Zinc</keyword>
<keyword evidence="3 8" id="KW-0819">tRNA processing</keyword>
<feature type="active site" description="Proton donor" evidence="8">
    <location>
        <position position="67"/>
    </location>
</feature>
<evidence type="ECO:0000256" key="6">
    <source>
        <dbReference type="ARBA" id="ARBA00022833"/>
    </source>
</evidence>
<dbReference type="PANTHER" id="PTHR11079:SF202">
    <property type="entry name" value="TRNA-SPECIFIC ADENOSINE DEAMINASE"/>
    <property type="match status" value="1"/>
</dbReference>
<feature type="binding site" evidence="8">
    <location>
        <position position="65"/>
    </location>
    <ligand>
        <name>Zn(2+)</name>
        <dbReference type="ChEBI" id="CHEBI:29105"/>
        <note>catalytic</note>
    </ligand>
</feature>
<protein>
    <recommendedName>
        <fullName evidence="8">tRNA-specific adenosine deaminase</fullName>
        <ecNumber evidence="8">3.5.4.33</ecNumber>
    </recommendedName>
</protein>
<dbReference type="CDD" id="cd01285">
    <property type="entry name" value="nucleoside_deaminase"/>
    <property type="match status" value="1"/>
</dbReference>
<proteinExistence type="inferred from homology"/>
<evidence type="ECO:0000256" key="2">
    <source>
        <dbReference type="ARBA" id="ARBA00011738"/>
    </source>
</evidence>
<dbReference type="NCBIfam" id="NF008113">
    <property type="entry name" value="PRK10860.1"/>
    <property type="match status" value="1"/>
</dbReference>
<evidence type="ECO:0000256" key="5">
    <source>
        <dbReference type="ARBA" id="ARBA00022801"/>
    </source>
</evidence>
<dbReference type="SUPFAM" id="SSF53927">
    <property type="entry name" value="Cytidine deaminase-like"/>
    <property type="match status" value="1"/>
</dbReference>
<dbReference type="EC" id="3.5.4.33" evidence="8"/>
<dbReference type="InterPro" id="IPR016192">
    <property type="entry name" value="APOBEC/CMP_deaminase_Zn-bd"/>
</dbReference>